<name>A0A4S8MU73_DENBC</name>
<gene>
    <name evidence="3" type="ORF">K435DRAFT_849325</name>
</gene>
<dbReference type="Pfam" id="PF21307">
    <property type="entry name" value="Glyco_hydro_95_C"/>
    <property type="match status" value="1"/>
</dbReference>
<dbReference type="PANTHER" id="PTHR31084">
    <property type="entry name" value="ALPHA-L-FUCOSIDASE 2"/>
    <property type="match status" value="1"/>
</dbReference>
<organism evidence="3 4">
    <name type="scientific">Dendrothele bispora (strain CBS 962.96)</name>
    <dbReference type="NCBI Taxonomy" id="1314807"/>
    <lineage>
        <taxon>Eukaryota</taxon>
        <taxon>Fungi</taxon>
        <taxon>Dikarya</taxon>
        <taxon>Basidiomycota</taxon>
        <taxon>Agaricomycotina</taxon>
        <taxon>Agaricomycetes</taxon>
        <taxon>Agaricomycetidae</taxon>
        <taxon>Agaricales</taxon>
        <taxon>Agaricales incertae sedis</taxon>
        <taxon>Dendrothele</taxon>
    </lineage>
</organism>
<dbReference type="AlphaFoldDB" id="A0A4S8MU73"/>
<dbReference type="Pfam" id="PF22124">
    <property type="entry name" value="Glyco_hydro_95_cat"/>
    <property type="match status" value="1"/>
</dbReference>
<dbReference type="InterPro" id="IPR054363">
    <property type="entry name" value="GH95_cat"/>
</dbReference>
<accession>A0A4S8MU73</accession>
<evidence type="ECO:0000259" key="2">
    <source>
        <dbReference type="Pfam" id="PF22124"/>
    </source>
</evidence>
<dbReference type="Proteomes" id="UP000297245">
    <property type="component" value="Unassembled WGS sequence"/>
</dbReference>
<dbReference type="OrthoDB" id="2848340at2759"/>
<dbReference type="InterPro" id="IPR049053">
    <property type="entry name" value="AFCA-like_C"/>
</dbReference>
<keyword evidence="4" id="KW-1185">Reference proteome</keyword>
<dbReference type="InterPro" id="IPR008928">
    <property type="entry name" value="6-hairpin_glycosidase_sf"/>
</dbReference>
<evidence type="ECO:0000313" key="3">
    <source>
        <dbReference type="EMBL" id="THV06239.1"/>
    </source>
</evidence>
<proteinExistence type="predicted"/>
<reference evidence="3 4" key="1">
    <citation type="journal article" date="2019" name="Nat. Ecol. Evol.">
        <title>Megaphylogeny resolves global patterns of mushroom evolution.</title>
        <authorList>
            <person name="Varga T."/>
            <person name="Krizsan K."/>
            <person name="Foldi C."/>
            <person name="Dima B."/>
            <person name="Sanchez-Garcia M."/>
            <person name="Sanchez-Ramirez S."/>
            <person name="Szollosi G.J."/>
            <person name="Szarkandi J.G."/>
            <person name="Papp V."/>
            <person name="Albert L."/>
            <person name="Andreopoulos W."/>
            <person name="Angelini C."/>
            <person name="Antonin V."/>
            <person name="Barry K.W."/>
            <person name="Bougher N.L."/>
            <person name="Buchanan P."/>
            <person name="Buyck B."/>
            <person name="Bense V."/>
            <person name="Catcheside P."/>
            <person name="Chovatia M."/>
            <person name="Cooper J."/>
            <person name="Damon W."/>
            <person name="Desjardin D."/>
            <person name="Finy P."/>
            <person name="Geml J."/>
            <person name="Haridas S."/>
            <person name="Hughes K."/>
            <person name="Justo A."/>
            <person name="Karasinski D."/>
            <person name="Kautmanova I."/>
            <person name="Kiss B."/>
            <person name="Kocsube S."/>
            <person name="Kotiranta H."/>
            <person name="LaButti K.M."/>
            <person name="Lechner B.E."/>
            <person name="Liimatainen K."/>
            <person name="Lipzen A."/>
            <person name="Lukacs Z."/>
            <person name="Mihaltcheva S."/>
            <person name="Morgado L.N."/>
            <person name="Niskanen T."/>
            <person name="Noordeloos M.E."/>
            <person name="Ohm R.A."/>
            <person name="Ortiz-Santana B."/>
            <person name="Ovrebo C."/>
            <person name="Racz N."/>
            <person name="Riley R."/>
            <person name="Savchenko A."/>
            <person name="Shiryaev A."/>
            <person name="Soop K."/>
            <person name="Spirin V."/>
            <person name="Szebenyi C."/>
            <person name="Tomsovsky M."/>
            <person name="Tulloss R.E."/>
            <person name="Uehling J."/>
            <person name="Grigoriev I.V."/>
            <person name="Vagvolgyi C."/>
            <person name="Papp T."/>
            <person name="Martin F.M."/>
            <person name="Miettinen O."/>
            <person name="Hibbett D.S."/>
            <person name="Nagy L.G."/>
        </authorList>
    </citation>
    <scope>NUCLEOTIDE SEQUENCE [LARGE SCALE GENOMIC DNA]</scope>
    <source>
        <strain evidence="3 4">CBS 962.96</strain>
    </source>
</reference>
<dbReference type="GO" id="GO:0005975">
    <property type="term" value="P:carbohydrate metabolic process"/>
    <property type="evidence" value="ECO:0007669"/>
    <property type="project" value="InterPro"/>
</dbReference>
<dbReference type="InterPro" id="IPR012341">
    <property type="entry name" value="6hp_glycosidase-like_sf"/>
</dbReference>
<dbReference type="PANTHER" id="PTHR31084:SF0">
    <property type="entry name" value="ALPHA-L-FUCOSIDASE 2"/>
    <property type="match status" value="1"/>
</dbReference>
<dbReference type="Gene3D" id="1.50.10.10">
    <property type="match status" value="1"/>
</dbReference>
<evidence type="ECO:0000259" key="1">
    <source>
        <dbReference type="Pfam" id="PF21307"/>
    </source>
</evidence>
<dbReference type="EMBL" id="ML179044">
    <property type="protein sequence ID" value="THV06239.1"/>
    <property type="molecule type" value="Genomic_DNA"/>
</dbReference>
<protein>
    <recommendedName>
        <fullName evidence="5">Glycosyl hydrolase family 95 N-terminal domain-containing protein</fullName>
    </recommendedName>
</protein>
<feature type="domain" description="Alpha fucosidase A-like C-terminal" evidence="1">
    <location>
        <begin position="530"/>
        <end position="595"/>
    </location>
</feature>
<sequence length="610" mass="67420">MPHACFRHFQYDTTPPFWTSGLYFGIRLASTDRTGQATSPPSQRQDFPLTRIPSTIPSTISTTRAVVTVAGPTARISGSNGQLSVTSADEALLVLAIDTNYIRYDDITGDPQGKVQSTLSAVAGKTWDEMLNTHLSDYQSLFNRVQISLGTPTSTSFLPTDQRKDLPNGADADQDLFSLYTQFGRYLGIASSRNTEPSNLQGLWNAATSPGWGSKHTLNINQQMNSWLCEPLNIAETLDPLWNLLMDMAERGTTTAAEEYNIQRGWVAHHNIGLWRDSAPIDGAQWGMWPLAPAWLMQNVWEHWAFDPSLTDWVSEVAYPLMKGLCEFYLDFLVVAPSDVEPEQYLVTNPSMSPEHTITSNFALTYGSTIDNALLKDLFNHTIGFASLLGVDTDLVSNLTSTMSRLMPIRIGSLGQIQEYARDYNANGPFNHVSQLYPLFPGSQIDPRFNTTLANAARVTLQERGDSDNGWPTAWRANFFARLLDGEKAYYYMQRLLQLFSYDNLWSINDIYQIDGNFGGANAVAEMILQSHNGEIHLLPAIPSSWKQGSVKGLRARGGFTLDIDWSGGTLTSATITSTSGTVARVRYGSNAIDLTLQKGGSHTLSASDF</sequence>
<dbReference type="GO" id="GO:0004560">
    <property type="term" value="F:alpha-L-fucosidase activity"/>
    <property type="evidence" value="ECO:0007669"/>
    <property type="project" value="TreeGrafter"/>
</dbReference>
<dbReference type="SUPFAM" id="SSF48208">
    <property type="entry name" value="Six-hairpin glycosidases"/>
    <property type="match status" value="1"/>
</dbReference>
<evidence type="ECO:0008006" key="5">
    <source>
        <dbReference type="Google" id="ProtNLM"/>
    </source>
</evidence>
<feature type="domain" description="Glycosyl hydrolase family 95 catalytic" evidence="2">
    <location>
        <begin position="127"/>
        <end position="528"/>
    </location>
</feature>
<evidence type="ECO:0000313" key="4">
    <source>
        <dbReference type="Proteomes" id="UP000297245"/>
    </source>
</evidence>